<sequence length="265" mass="31274">MKFKYTDYHIHTANWSTDVSVKGPTFMDYIKVAEINRINICFLEHFELYHIETDKFNPFYNGGVQDYLEEIDTLKETYDFILGGLEIQYYKDREIELMEFFDDYGKELDFICGTIHEWIFNYSISTRETLIAFLEKKPLNEIIDEYFNISKMMINSKIFKNICHIDTIFRYINENDIIPTINCDVSEERVLDLGRLCIKNKIAIEYNLSGLKFPINRPFPSKGVVTQLKMEGATFFVGSDSHSLEYFENKIPKVQDAYEFLASIK</sequence>
<dbReference type="GO" id="GO:0004401">
    <property type="term" value="F:histidinol-phosphatase activity"/>
    <property type="evidence" value="ECO:0007669"/>
    <property type="project" value="InterPro"/>
</dbReference>
<dbReference type="AlphaFoldDB" id="A0A0F9JJX3"/>
<dbReference type="InterPro" id="IPR010140">
    <property type="entry name" value="Histidinol_P_phosphatase_HisJ"/>
</dbReference>
<dbReference type="PANTHER" id="PTHR21039:SF0">
    <property type="entry name" value="HISTIDINOL-PHOSPHATASE"/>
    <property type="match status" value="1"/>
</dbReference>
<dbReference type="Gene3D" id="3.20.20.140">
    <property type="entry name" value="Metal-dependent hydrolases"/>
    <property type="match status" value="1"/>
</dbReference>
<accession>A0A0F9JJX3</accession>
<dbReference type="SUPFAM" id="SSF89550">
    <property type="entry name" value="PHP domain-like"/>
    <property type="match status" value="1"/>
</dbReference>
<comment type="caution">
    <text evidence="2">The sequence shown here is derived from an EMBL/GenBank/DDBJ whole genome shotgun (WGS) entry which is preliminary data.</text>
</comment>
<evidence type="ECO:0000256" key="1">
    <source>
        <dbReference type="ARBA" id="ARBA00022801"/>
    </source>
</evidence>
<evidence type="ECO:0000313" key="2">
    <source>
        <dbReference type="EMBL" id="KKM62661.1"/>
    </source>
</evidence>
<proteinExistence type="predicted"/>
<dbReference type="GO" id="GO:0005737">
    <property type="term" value="C:cytoplasm"/>
    <property type="evidence" value="ECO:0007669"/>
    <property type="project" value="TreeGrafter"/>
</dbReference>
<protein>
    <submittedName>
        <fullName evidence="2">Uncharacterized protein</fullName>
    </submittedName>
</protein>
<name>A0A0F9JJX3_9ZZZZ</name>
<dbReference type="PANTHER" id="PTHR21039">
    <property type="entry name" value="HISTIDINOL PHOSPHATASE-RELATED"/>
    <property type="match status" value="1"/>
</dbReference>
<keyword evidence="1" id="KW-0378">Hydrolase</keyword>
<organism evidence="2">
    <name type="scientific">marine sediment metagenome</name>
    <dbReference type="NCBI Taxonomy" id="412755"/>
    <lineage>
        <taxon>unclassified sequences</taxon>
        <taxon>metagenomes</taxon>
        <taxon>ecological metagenomes</taxon>
    </lineage>
</organism>
<dbReference type="InterPro" id="IPR016195">
    <property type="entry name" value="Pol/histidinol_Pase-like"/>
</dbReference>
<reference evidence="2" key="1">
    <citation type="journal article" date="2015" name="Nature">
        <title>Complex archaea that bridge the gap between prokaryotes and eukaryotes.</title>
        <authorList>
            <person name="Spang A."/>
            <person name="Saw J.H."/>
            <person name="Jorgensen S.L."/>
            <person name="Zaremba-Niedzwiedzka K."/>
            <person name="Martijn J."/>
            <person name="Lind A.E."/>
            <person name="van Eijk R."/>
            <person name="Schleper C."/>
            <person name="Guy L."/>
            <person name="Ettema T.J."/>
        </authorList>
    </citation>
    <scope>NUCLEOTIDE SEQUENCE</scope>
</reference>
<dbReference type="EMBL" id="LAZR01011249">
    <property type="protein sequence ID" value="KKM62661.1"/>
    <property type="molecule type" value="Genomic_DNA"/>
</dbReference>
<dbReference type="GO" id="GO:0000105">
    <property type="term" value="P:L-histidine biosynthetic process"/>
    <property type="evidence" value="ECO:0007669"/>
    <property type="project" value="InterPro"/>
</dbReference>
<gene>
    <name evidence="2" type="ORF">LCGC14_1519420</name>
</gene>